<evidence type="ECO:0008006" key="4">
    <source>
        <dbReference type="Google" id="ProtNLM"/>
    </source>
</evidence>
<name>A0A7S1ZD64_TRICV</name>
<dbReference type="AlphaFoldDB" id="A0A7S1ZD64"/>
<evidence type="ECO:0000313" key="3">
    <source>
        <dbReference type="EMBL" id="CAD9334960.1"/>
    </source>
</evidence>
<sequence length="442" mass="49969">MSFSSLPRSGSGSNCGGASNQQSPQPSRSIMPRVGSFSSMFWIGEQGPTTIIDNNLNAHLMNDGKNPARSSYGTTSQDFMNTIRFQVVLWSVGQPDVLNGRVNMKFRVTIFWNDTDTPKVIAPSEERSNGATNETPTVWVMSGRQKAYQRKMSPDAVQTIDIPQVSILNVQNFEVIGMPEVALLHKQSKLMRWTCLYRATTLQDDLTVEKFPHDEHELCIRLGILAHRQTGGRWDKKFWKLCLATEEDSQKSIRVPHGLLVDGVKVPGFSYDSNRGLDFNLVPLSFGPKDKSVHDKDFCLEVKLKVKRESGYYDKNIMPLLCALNIVALSVLCLDASNFFKRGLMLLNIAFVQIGIRMSLDNRLPSVGYQIKMQSMLNRFFYSLLFMVIESSFLSLRVDAGLPLKDSRIIDLAIAIALLMSTCYMSYSYYKDILNLRWNYFG</sequence>
<proteinExistence type="predicted"/>
<feature type="region of interest" description="Disordered" evidence="1">
    <location>
        <begin position="1"/>
        <end position="30"/>
    </location>
</feature>
<keyword evidence="2" id="KW-0472">Membrane</keyword>
<keyword evidence="2" id="KW-0812">Transmembrane</keyword>
<gene>
    <name evidence="3" type="ORF">OSIN01602_LOCUS7896</name>
</gene>
<dbReference type="EMBL" id="HBGO01014001">
    <property type="protein sequence ID" value="CAD9334960.1"/>
    <property type="molecule type" value="Transcribed_RNA"/>
</dbReference>
<evidence type="ECO:0000256" key="1">
    <source>
        <dbReference type="SAM" id="MobiDB-lite"/>
    </source>
</evidence>
<accession>A0A7S1ZD64</accession>
<organism evidence="3">
    <name type="scientific">Trieres chinensis</name>
    <name type="common">Marine centric diatom</name>
    <name type="synonym">Odontella sinensis</name>
    <dbReference type="NCBI Taxonomy" id="1514140"/>
    <lineage>
        <taxon>Eukaryota</taxon>
        <taxon>Sar</taxon>
        <taxon>Stramenopiles</taxon>
        <taxon>Ochrophyta</taxon>
        <taxon>Bacillariophyta</taxon>
        <taxon>Mediophyceae</taxon>
        <taxon>Biddulphiophycidae</taxon>
        <taxon>Eupodiscales</taxon>
        <taxon>Parodontellaceae</taxon>
        <taxon>Trieres</taxon>
    </lineage>
</organism>
<feature type="transmembrane region" description="Helical" evidence="2">
    <location>
        <begin position="410"/>
        <end position="430"/>
    </location>
</feature>
<feature type="transmembrane region" description="Helical" evidence="2">
    <location>
        <begin position="380"/>
        <end position="398"/>
    </location>
</feature>
<protein>
    <recommendedName>
        <fullName evidence="4">Neurotransmitter-gated ion-channel ligand-binding domain-containing protein</fullName>
    </recommendedName>
</protein>
<feature type="transmembrane region" description="Helical" evidence="2">
    <location>
        <begin position="317"/>
        <end position="336"/>
    </location>
</feature>
<feature type="compositionally biased region" description="Low complexity" evidence="1">
    <location>
        <begin position="1"/>
        <end position="23"/>
    </location>
</feature>
<keyword evidence="2" id="KW-1133">Transmembrane helix</keyword>
<reference evidence="3" key="1">
    <citation type="submission" date="2021-01" db="EMBL/GenBank/DDBJ databases">
        <authorList>
            <person name="Corre E."/>
            <person name="Pelletier E."/>
            <person name="Niang G."/>
            <person name="Scheremetjew M."/>
            <person name="Finn R."/>
            <person name="Kale V."/>
            <person name="Holt S."/>
            <person name="Cochrane G."/>
            <person name="Meng A."/>
            <person name="Brown T."/>
            <person name="Cohen L."/>
        </authorList>
    </citation>
    <scope>NUCLEOTIDE SEQUENCE</scope>
    <source>
        <strain evidence="3">Grunow 1884</strain>
    </source>
</reference>
<evidence type="ECO:0000256" key="2">
    <source>
        <dbReference type="SAM" id="Phobius"/>
    </source>
</evidence>